<accession>A0ABZ1KIT6</accession>
<dbReference type="RefSeq" id="WP_331717712.1">
    <property type="nucleotide sequence ID" value="NZ_CP108136.1"/>
</dbReference>
<organism evidence="2 3">
    <name type="scientific">[Kitasatospora] papulosa</name>
    <dbReference type="NCBI Taxonomy" id="1464011"/>
    <lineage>
        <taxon>Bacteria</taxon>
        <taxon>Bacillati</taxon>
        <taxon>Actinomycetota</taxon>
        <taxon>Actinomycetes</taxon>
        <taxon>Kitasatosporales</taxon>
        <taxon>Streptomycetaceae</taxon>
        <taxon>Streptomyces</taxon>
    </lineage>
</organism>
<dbReference type="Proteomes" id="UP001622496">
    <property type="component" value="Plasmid unnamed1"/>
</dbReference>
<keyword evidence="1" id="KW-1133">Transmembrane helix</keyword>
<dbReference type="EMBL" id="CP108136">
    <property type="protein sequence ID" value="WTP70462.1"/>
    <property type="molecule type" value="Genomic_DNA"/>
</dbReference>
<evidence type="ECO:0000313" key="3">
    <source>
        <dbReference type="Proteomes" id="UP001622496"/>
    </source>
</evidence>
<keyword evidence="3" id="KW-1185">Reference proteome</keyword>
<evidence type="ECO:0000313" key="2">
    <source>
        <dbReference type="EMBL" id="WTP70462.1"/>
    </source>
</evidence>
<protein>
    <submittedName>
        <fullName evidence="2">Uncharacterized protein</fullName>
    </submittedName>
</protein>
<name>A0ABZ1KIT6_9ACTN</name>
<feature type="transmembrane region" description="Helical" evidence="1">
    <location>
        <begin position="6"/>
        <end position="26"/>
    </location>
</feature>
<keyword evidence="1" id="KW-0812">Transmembrane</keyword>
<proteinExistence type="predicted"/>
<reference evidence="2 3" key="1">
    <citation type="submission" date="2022-10" db="EMBL/GenBank/DDBJ databases">
        <title>The complete genomes of actinobacterial strains from the NBC collection.</title>
        <authorList>
            <person name="Joergensen T.S."/>
            <person name="Alvarez Arevalo M."/>
            <person name="Sterndorff E.B."/>
            <person name="Faurdal D."/>
            <person name="Vuksanovic O."/>
            <person name="Mourched A.-S."/>
            <person name="Charusanti P."/>
            <person name="Shaw S."/>
            <person name="Blin K."/>
            <person name="Weber T."/>
        </authorList>
    </citation>
    <scope>NUCLEOTIDE SEQUENCE [LARGE SCALE GENOMIC DNA]</scope>
    <source>
        <strain evidence="2 3">NBC_00185</strain>
        <plasmid evidence="2 3">unnamed1</plasmid>
    </source>
</reference>
<evidence type="ECO:0000256" key="1">
    <source>
        <dbReference type="SAM" id="Phobius"/>
    </source>
</evidence>
<keyword evidence="1" id="KW-0472">Membrane</keyword>
<geneLocation type="plasmid" evidence="2 3">
    <name>unnamed1</name>
</geneLocation>
<keyword evidence="2" id="KW-0614">Plasmid</keyword>
<gene>
    <name evidence="2" type="ORF">OG560_33950</name>
</gene>
<sequence>MGMDSALLTTGITVVTTIALVFIGAWETARRNRQAEARKDAAADRAALEAQVTELVAAVLALRVAGDTHDHVWGGWRARGRVALRALVHGGIAYGLAGRTGGPALFAASGEAARAIFR</sequence>